<protein>
    <recommendedName>
        <fullName evidence="2">Gp1.8</fullName>
    </recommendedName>
</protein>
<sequence>MKRLNPKTILKPSEWCERKFNETGNTDYLEMYNLWKGRGQ</sequence>
<accession>A0AAU7VHF2</accession>
<organism evidence="1">
    <name type="scientific">Escherichia phage vB_EcoS_P1338</name>
    <dbReference type="NCBI Taxonomy" id="3161150"/>
    <lineage>
        <taxon>Viruses</taxon>
        <taxon>Duplodnaviria</taxon>
        <taxon>Heunggongvirae</taxon>
        <taxon>Uroviricota</taxon>
        <taxon>Caudoviricetes</taxon>
    </lineage>
</organism>
<proteinExistence type="predicted"/>
<evidence type="ECO:0008006" key="2">
    <source>
        <dbReference type="Google" id="ProtNLM"/>
    </source>
</evidence>
<dbReference type="EMBL" id="PP882707">
    <property type="protein sequence ID" value="XBW78011.1"/>
    <property type="molecule type" value="Genomic_DNA"/>
</dbReference>
<reference evidence="1" key="1">
    <citation type="submission" date="2024-06" db="EMBL/GenBank/DDBJ databases">
        <authorList>
            <person name="Li X."/>
        </authorList>
    </citation>
    <scope>NUCLEOTIDE SEQUENCE</scope>
</reference>
<name>A0AAU7VHF2_9CAUD</name>
<evidence type="ECO:0000313" key="1">
    <source>
        <dbReference type="EMBL" id="XBW78011.1"/>
    </source>
</evidence>